<evidence type="ECO:0000256" key="3">
    <source>
        <dbReference type="SAM" id="Phobius"/>
    </source>
</evidence>
<dbReference type="EMBL" id="KB008010">
    <property type="protein sequence ID" value="ELR16090.1"/>
    <property type="molecule type" value="Genomic_DNA"/>
</dbReference>
<dbReference type="InterPro" id="IPR050425">
    <property type="entry name" value="NAD(P)_dehydrat-like"/>
</dbReference>
<dbReference type="STRING" id="1257118.L8GSZ4"/>
<dbReference type="Pfam" id="PF01370">
    <property type="entry name" value="Epimerase"/>
    <property type="match status" value="1"/>
</dbReference>
<dbReference type="SUPFAM" id="SSF51735">
    <property type="entry name" value="NAD(P)-binding Rossmann-fold domains"/>
    <property type="match status" value="1"/>
</dbReference>
<dbReference type="VEuPathDB" id="AmoebaDB:ACA1_224910"/>
<evidence type="ECO:0000256" key="2">
    <source>
        <dbReference type="ARBA" id="ARBA00023445"/>
    </source>
</evidence>
<dbReference type="PANTHER" id="PTHR10366">
    <property type="entry name" value="NAD DEPENDENT EPIMERASE/DEHYDRATASE"/>
    <property type="match status" value="1"/>
</dbReference>
<dbReference type="PANTHER" id="PTHR10366:SF564">
    <property type="entry name" value="STEROL-4-ALPHA-CARBOXYLATE 3-DEHYDROGENASE, DECARBOXYLATING"/>
    <property type="match status" value="1"/>
</dbReference>
<evidence type="ECO:0000313" key="6">
    <source>
        <dbReference type="Proteomes" id="UP000011083"/>
    </source>
</evidence>
<feature type="transmembrane region" description="Helical" evidence="3">
    <location>
        <begin position="6"/>
        <end position="26"/>
    </location>
</feature>
<evidence type="ECO:0000313" key="5">
    <source>
        <dbReference type="EMBL" id="ELR16090.1"/>
    </source>
</evidence>
<evidence type="ECO:0000259" key="4">
    <source>
        <dbReference type="Pfam" id="PF01370"/>
    </source>
</evidence>
<proteinExistence type="inferred from homology"/>
<dbReference type="OMA" id="KNEECWA"/>
<gene>
    <name evidence="5" type="ORF">ACA1_224910</name>
</gene>
<dbReference type="FunFam" id="3.40.50.720:FF:000085">
    <property type="entry name" value="Dihydroflavonol reductase"/>
    <property type="match status" value="1"/>
</dbReference>
<accession>L8GSZ4</accession>
<keyword evidence="3" id="KW-0472">Membrane</keyword>
<dbReference type="Proteomes" id="UP000011083">
    <property type="component" value="Unassembled WGS sequence"/>
</dbReference>
<keyword evidence="3" id="KW-0812">Transmembrane</keyword>
<dbReference type="RefSeq" id="XP_004338103.1">
    <property type="nucleotide sequence ID" value="XM_004338055.1"/>
</dbReference>
<keyword evidence="6" id="KW-1185">Reference proteome</keyword>
<dbReference type="KEGG" id="acan:ACA1_224910"/>
<dbReference type="OrthoDB" id="18155at2759"/>
<keyword evidence="1" id="KW-0560">Oxidoreductase</keyword>
<dbReference type="AlphaFoldDB" id="L8GSZ4"/>
<dbReference type="InterPro" id="IPR036291">
    <property type="entry name" value="NAD(P)-bd_dom_sf"/>
</dbReference>
<name>L8GSZ4_ACACF</name>
<dbReference type="GO" id="GO:0016616">
    <property type="term" value="F:oxidoreductase activity, acting on the CH-OH group of donors, NAD or NADP as acceptor"/>
    <property type="evidence" value="ECO:0007669"/>
    <property type="project" value="TreeGrafter"/>
</dbReference>
<keyword evidence="3" id="KW-1133">Transmembrane helix</keyword>
<sequence length="335" mass="36710">MSNHHKIIVVTGASGFIGGHIVRLLLDRGYRVRGVVRDLSHTNAAKLAFLRGLPRTNTPDGHDPLELVAADLQAGQYAQLLQGAHALIHTATPFVYAAADPQKEIVDPAVNGTVDAIQGALAAGVRRVVVTSSGGSVFSFPPPSPGYVYTEKDWNTWSTLTNNPYFLSKRLAEQAAWRLWDQHRDRLDLVVVNPSFVVGPPQSASLNASLETVVNYLLGRAKKATPGRLPFVDVRDVALAHVIAMEQDAAIGHRVFCASETRPWRDLAIKLKELFPEYPNVEDLDVDTGIETQMDTSLLQGLGLSEFISFDEMLKDTVEQMIKLGVVENLKQTNE</sequence>
<dbReference type="InterPro" id="IPR001509">
    <property type="entry name" value="Epimerase_deHydtase"/>
</dbReference>
<comment type="similarity">
    <text evidence="2">Belongs to the NAD(P)-dependent epimerase/dehydratase family. Dihydroflavonol-4-reductase subfamily.</text>
</comment>
<evidence type="ECO:0000256" key="1">
    <source>
        <dbReference type="ARBA" id="ARBA00023002"/>
    </source>
</evidence>
<dbReference type="Gene3D" id="3.40.50.720">
    <property type="entry name" value="NAD(P)-binding Rossmann-like Domain"/>
    <property type="match status" value="1"/>
</dbReference>
<dbReference type="GeneID" id="14916750"/>
<reference evidence="5 6" key="1">
    <citation type="journal article" date="2013" name="Genome Biol.">
        <title>Genome of Acanthamoeba castellanii highlights extensive lateral gene transfer and early evolution of tyrosine kinase signaling.</title>
        <authorList>
            <person name="Clarke M."/>
            <person name="Lohan A.J."/>
            <person name="Liu B."/>
            <person name="Lagkouvardos I."/>
            <person name="Roy S."/>
            <person name="Zafar N."/>
            <person name="Bertelli C."/>
            <person name="Schilde C."/>
            <person name="Kianianmomeni A."/>
            <person name="Burglin T.R."/>
            <person name="Frech C."/>
            <person name="Turcotte B."/>
            <person name="Kopec K.O."/>
            <person name="Synnott J.M."/>
            <person name="Choo C."/>
            <person name="Paponov I."/>
            <person name="Finkler A."/>
            <person name="Soon Heng Tan C."/>
            <person name="Hutchins A.P."/>
            <person name="Weinmeier T."/>
            <person name="Rattei T."/>
            <person name="Chu J.S."/>
            <person name="Gimenez G."/>
            <person name="Irimia M."/>
            <person name="Rigden D.J."/>
            <person name="Fitzpatrick D.A."/>
            <person name="Lorenzo-Morales J."/>
            <person name="Bateman A."/>
            <person name="Chiu C.H."/>
            <person name="Tang P."/>
            <person name="Hegemann P."/>
            <person name="Fromm H."/>
            <person name="Raoult D."/>
            <person name="Greub G."/>
            <person name="Miranda-Saavedra D."/>
            <person name="Chen N."/>
            <person name="Nash P."/>
            <person name="Ginger M.L."/>
            <person name="Horn M."/>
            <person name="Schaap P."/>
            <person name="Caler L."/>
            <person name="Loftus B."/>
        </authorList>
    </citation>
    <scope>NUCLEOTIDE SEQUENCE [LARGE SCALE GENOMIC DNA]</scope>
    <source>
        <strain evidence="5 6">Neff</strain>
    </source>
</reference>
<feature type="domain" description="NAD-dependent epimerase/dehydratase" evidence="4">
    <location>
        <begin position="8"/>
        <end position="251"/>
    </location>
</feature>
<protein>
    <submittedName>
        <fullName evidence="5">NAD dependent epimerase/dehydratase superfamily protein</fullName>
    </submittedName>
</protein>
<organism evidence="5 6">
    <name type="scientific">Acanthamoeba castellanii (strain ATCC 30010 / Neff)</name>
    <dbReference type="NCBI Taxonomy" id="1257118"/>
    <lineage>
        <taxon>Eukaryota</taxon>
        <taxon>Amoebozoa</taxon>
        <taxon>Discosea</taxon>
        <taxon>Longamoebia</taxon>
        <taxon>Centramoebida</taxon>
        <taxon>Acanthamoebidae</taxon>
        <taxon>Acanthamoeba</taxon>
    </lineage>
</organism>